<keyword evidence="7" id="KW-0206">Cytoskeleton</keyword>
<feature type="compositionally biased region" description="Polar residues" evidence="9">
    <location>
        <begin position="199"/>
        <end position="223"/>
    </location>
</feature>
<evidence type="ECO:0000256" key="5">
    <source>
        <dbReference type="ARBA" id="ARBA00023036"/>
    </source>
</evidence>
<organism evidence="12 13">
    <name type="scientific">Pristionchus mayeri</name>
    <dbReference type="NCBI Taxonomy" id="1317129"/>
    <lineage>
        <taxon>Eukaryota</taxon>
        <taxon>Metazoa</taxon>
        <taxon>Ecdysozoa</taxon>
        <taxon>Nematoda</taxon>
        <taxon>Chromadorea</taxon>
        <taxon>Rhabditida</taxon>
        <taxon>Rhabditina</taxon>
        <taxon>Diplogasteromorpha</taxon>
        <taxon>Diplogasteroidea</taxon>
        <taxon>Neodiplogasteridae</taxon>
        <taxon>Pristionchus</taxon>
    </lineage>
</organism>
<keyword evidence="4" id="KW-0963">Cytoplasm</keyword>
<dbReference type="InterPro" id="IPR003124">
    <property type="entry name" value="WH2_dom"/>
</dbReference>
<evidence type="ECO:0000313" key="13">
    <source>
        <dbReference type="Proteomes" id="UP001328107"/>
    </source>
</evidence>
<dbReference type="Proteomes" id="UP001328107">
    <property type="component" value="Unassembled WGS sequence"/>
</dbReference>
<feature type="compositionally biased region" description="Gly residues" evidence="9">
    <location>
        <begin position="187"/>
        <end position="196"/>
    </location>
</feature>
<dbReference type="Pfam" id="PF08776">
    <property type="entry name" value="VASP_tetra"/>
    <property type="match status" value="1"/>
</dbReference>
<dbReference type="PROSITE" id="PS50229">
    <property type="entry name" value="WH1"/>
    <property type="match status" value="1"/>
</dbReference>
<feature type="region of interest" description="Disordered" evidence="9">
    <location>
        <begin position="149"/>
        <end position="294"/>
    </location>
</feature>
<keyword evidence="6" id="KW-0009">Actin-binding</keyword>
<comment type="caution">
    <text evidence="12">The sequence shown here is derived from an EMBL/GenBank/DDBJ whole genome shotgun (WGS) entry which is preliminary data.</text>
</comment>
<dbReference type="EMBL" id="BTRK01000006">
    <property type="protein sequence ID" value="GMR58029.1"/>
    <property type="molecule type" value="Genomic_DNA"/>
</dbReference>
<feature type="compositionally biased region" description="Low complexity" evidence="9">
    <location>
        <begin position="262"/>
        <end position="273"/>
    </location>
</feature>
<evidence type="ECO:0008006" key="14">
    <source>
        <dbReference type="Google" id="ProtNLM"/>
    </source>
</evidence>
<feature type="compositionally biased region" description="Pro residues" evidence="9">
    <location>
        <begin position="274"/>
        <end position="286"/>
    </location>
</feature>
<accession>A0AAN5D9R7</accession>
<evidence type="ECO:0000256" key="9">
    <source>
        <dbReference type="SAM" id="MobiDB-lite"/>
    </source>
</evidence>
<dbReference type="InterPro" id="IPR014885">
    <property type="entry name" value="VASP_tetra"/>
</dbReference>
<evidence type="ECO:0000256" key="1">
    <source>
        <dbReference type="ARBA" id="ARBA00004245"/>
    </source>
</evidence>
<comment type="similarity">
    <text evidence="3">Belongs to the Ena/VASP family.</text>
</comment>
<keyword evidence="5" id="KW-0729">SH3-binding</keyword>
<dbReference type="SMART" id="SM00461">
    <property type="entry name" value="WH1"/>
    <property type="match status" value="1"/>
</dbReference>
<dbReference type="GO" id="GO:0030027">
    <property type="term" value="C:lamellipodium"/>
    <property type="evidence" value="ECO:0007669"/>
    <property type="project" value="UniProtKB-SubCell"/>
</dbReference>
<evidence type="ECO:0000256" key="4">
    <source>
        <dbReference type="ARBA" id="ARBA00022490"/>
    </source>
</evidence>
<feature type="region of interest" description="Disordered" evidence="9">
    <location>
        <begin position="306"/>
        <end position="338"/>
    </location>
</feature>
<feature type="compositionally biased region" description="Pro residues" evidence="9">
    <location>
        <begin position="227"/>
        <end position="261"/>
    </location>
</feature>
<feature type="compositionally biased region" description="Low complexity" evidence="9">
    <location>
        <begin position="162"/>
        <end position="186"/>
    </location>
</feature>
<feature type="compositionally biased region" description="Polar residues" evidence="9">
    <location>
        <begin position="401"/>
        <end position="413"/>
    </location>
</feature>
<gene>
    <name evidence="12" type="ORF">PMAYCL1PPCAC_28224</name>
</gene>
<dbReference type="GO" id="GO:0017124">
    <property type="term" value="F:SH3 domain binding"/>
    <property type="evidence" value="ECO:0007669"/>
    <property type="project" value="UniProtKB-KW"/>
</dbReference>
<feature type="domain" description="WH1" evidence="10">
    <location>
        <begin position="1"/>
        <end position="110"/>
    </location>
</feature>
<dbReference type="InterPro" id="IPR011993">
    <property type="entry name" value="PH-like_dom_sf"/>
</dbReference>
<evidence type="ECO:0000256" key="7">
    <source>
        <dbReference type="ARBA" id="ARBA00023212"/>
    </source>
</evidence>
<feature type="non-terminal residue" evidence="12">
    <location>
        <position position="1"/>
    </location>
</feature>
<feature type="domain" description="WH2" evidence="11">
    <location>
        <begin position="290"/>
        <end position="307"/>
    </location>
</feature>
<sequence length="503" mass="52153">FSESMVATADAEVMQHDSASGQWLSLSSQRSAIVRLLQNTRSQQFRITAHLENSQCVLDTRLYFKMHYKCATPMFHQWRDEKKQVYGLNFSSGDQAGNFEGVVRQALEIIAHSREDYGTVMHANGGNHVEQAVYQEPHAAGMLHHGMHSAPVMREDGGGYRGASSLAATQLAAQQQQARRQSQGSSHSGGGSGGGIYAQVQQPNGHHQQHYATGPQQHMQQTQPVVASPPRPSVSSIPPAPPPPPPLAAAPPPPPPLPPTLNAPAGVPPISSSAPPPPPPPPPPMGPAAGGSSFLDEIKAGKTLRKVGGARENGAENGAAAPAAAVSTPPPAAAKKVGGGDLMSELMQTMSRRKNTRAALDAIDNKSNISNGSSDSGNGISAPSSGHESNGGSSIGSTNGLATGSIASNSNGGTVKRWPDPIKQAGAENGGLGHRKAPSTSSICSDDTLRAAAPVLQNGLAAAAGGGLSAEQYDRLKNDILGEIRTEMDKMKKEIIAAIAANR</sequence>
<comment type="subcellular location">
    <subcellularLocation>
        <location evidence="2">Cell projection</location>
        <location evidence="2">Lamellipodium</location>
    </subcellularLocation>
    <subcellularLocation>
        <location evidence="1">Cytoplasm</location>
        <location evidence="1">Cytoskeleton</location>
    </subcellularLocation>
</comment>
<evidence type="ECO:0000256" key="8">
    <source>
        <dbReference type="ARBA" id="ARBA00023273"/>
    </source>
</evidence>
<name>A0AAN5D9R7_9BILA</name>
<keyword evidence="8" id="KW-0966">Cell projection</keyword>
<keyword evidence="13" id="KW-1185">Reference proteome</keyword>
<feature type="compositionally biased region" description="Low complexity" evidence="9">
    <location>
        <begin position="365"/>
        <end position="381"/>
    </location>
</feature>
<evidence type="ECO:0000256" key="2">
    <source>
        <dbReference type="ARBA" id="ARBA00004510"/>
    </source>
</evidence>
<dbReference type="Pfam" id="PF00568">
    <property type="entry name" value="WH1"/>
    <property type="match status" value="1"/>
</dbReference>
<dbReference type="PANTHER" id="PTHR11202:SF22">
    <property type="entry name" value="PROTEIN ENABLED"/>
    <property type="match status" value="1"/>
</dbReference>
<evidence type="ECO:0000259" key="11">
    <source>
        <dbReference type="PROSITE" id="PS51082"/>
    </source>
</evidence>
<dbReference type="PROSITE" id="PS51082">
    <property type="entry name" value="WH2"/>
    <property type="match status" value="1"/>
</dbReference>
<proteinExistence type="inferred from homology"/>
<dbReference type="InterPro" id="IPR000697">
    <property type="entry name" value="WH1/EVH1_dom"/>
</dbReference>
<evidence type="ECO:0000256" key="6">
    <source>
        <dbReference type="ARBA" id="ARBA00023203"/>
    </source>
</evidence>
<evidence type="ECO:0000313" key="12">
    <source>
        <dbReference type="EMBL" id="GMR58029.1"/>
    </source>
</evidence>
<feature type="compositionally biased region" description="Low complexity" evidence="9">
    <location>
        <begin position="390"/>
        <end position="400"/>
    </location>
</feature>
<dbReference type="PANTHER" id="PTHR11202">
    <property type="entry name" value="SPROUTY-RELATED, EVH1 DOMAIN-CONTAINING PROTEIN FAMILY MEMBER"/>
    <property type="match status" value="1"/>
</dbReference>
<dbReference type="SUPFAM" id="SSF50729">
    <property type="entry name" value="PH domain-like"/>
    <property type="match status" value="1"/>
</dbReference>
<feature type="compositionally biased region" description="Low complexity" evidence="9">
    <location>
        <begin position="310"/>
        <end position="327"/>
    </location>
</feature>
<dbReference type="Gene3D" id="2.30.29.30">
    <property type="entry name" value="Pleckstrin-homology domain (PH domain)/Phosphotyrosine-binding domain (PTB)"/>
    <property type="match status" value="1"/>
</dbReference>
<protein>
    <recommendedName>
        <fullName evidence="14">WH1 domain-containing protein</fullName>
    </recommendedName>
</protein>
<dbReference type="Gene3D" id="1.20.5.1160">
    <property type="entry name" value="Vasodilator-stimulated phosphoprotein"/>
    <property type="match status" value="1"/>
</dbReference>
<evidence type="ECO:0000256" key="3">
    <source>
        <dbReference type="ARBA" id="ARBA00009785"/>
    </source>
</evidence>
<dbReference type="GO" id="GO:0005737">
    <property type="term" value="C:cytoplasm"/>
    <property type="evidence" value="ECO:0007669"/>
    <property type="project" value="UniProtKB-ARBA"/>
</dbReference>
<dbReference type="InterPro" id="IPR038023">
    <property type="entry name" value="VASP_sf"/>
</dbReference>
<evidence type="ECO:0000259" key="10">
    <source>
        <dbReference type="PROSITE" id="PS50229"/>
    </source>
</evidence>
<dbReference type="GO" id="GO:0005856">
    <property type="term" value="C:cytoskeleton"/>
    <property type="evidence" value="ECO:0007669"/>
    <property type="project" value="UniProtKB-SubCell"/>
</dbReference>
<dbReference type="GO" id="GO:0003779">
    <property type="term" value="F:actin binding"/>
    <property type="evidence" value="ECO:0007669"/>
    <property type="project" value="UniProtKB-KW"/>
</dbReference>
<dbReference type="SUPFAM" id="SSF118370">
    <property type="entry name" value="Vasodilator-stimulated phosphoprotein, VASP, tetramerisation domain"/>
    <property type="match status" value="1"/>
</dbReference>
<dbReference type="AlphaFoldDB" id="A0AAN5D9R7"/>
<feature type="region of interest" description="Disordered" evidence="9">
    <location>
        <begin position="363"/>
        <end position="443"/>
    </location>
</feature>
<reference evidence="13" key="1">
    <citation type="submission" date="2022-10" db="EMBL/GenBank/DDBJ databases">
        <title>Genome assembly of Pristionchus species.</title>
        <authorList>
            <person name="Yoshida K."/>
            <person name="Sommer R.J."/>
        </authorList>
    </citation>
    <scope>NUCLEOTIDE SEQUENCE [LARGE SCALE GENOMIC DNA]</scope>
    <source>
        <strain evidence="13">RS5460</strain>
    </source>
</reference>